<dbReference type="InterPro" id="IPR009057">
    <property type="entry name" value="Homeodomain-like_sf"/>
</dbReference>
<dbReference type="PANTHER" id="PTHR32071:SF113">
    <property type="entry name" value="ALGINATE BIOSYNTHESIS TRANSCRIPTIONAL REGULATORY PROTEIN ALGB"/>
    <property type="match status" value="1"/>
</dbReference>
<dbReference type="Pfam" id="PF00158">
    <property type="entry name" value="Sigma54_activat"/>
    <property type="match status" value="1"/>
</dbReference>
<keyword evidence="2" id="KW-0067">ATP-binding</keyword>
<evidence type="ECO:0000256" key="6">
    <source>
        <dbReference type="PROSITE-ProRule" id="PRU00169"/>
    </source>
</evidence>
<dbReference type="GO" id="GO:0000160">
    <property type="term" value="P:phosphorelay signal transduction system"/>
    <property type="evidence" value="ECO:0007669"/>
    <property type="project" value="InterPro"/>
</dbReference>
<evidence type="ECO:0000313" key="10">
    <source>
        <dbReference type="Proteomes" id="UP000317366"/>
    </source>
</evidence>
<dbReference type="PROSITE" id="PS50045">
    <property type="entry name" value="SIGMA54_INTERACT_4"/>
    <property type="match status" value="1"/>
</dbReference>
<gene>
    <name evidence="9" type="ORF">E6K77_00860</name>
</gene>
<dbReference type="SUPFAM" id="SSF52172">
    <property type="entry name" value="CheY-like"/>
    <property type="match status" value="1"/>
</dbReference>
<dbReference type="Gene3D" id="3.40.50.2300">
    <property type="match status" value="1"/>
</dbReference>
<dbReference type="InterPro" id="IPR003593">
    <property type="entry name" value="AAA+_ATPase"/>
</dbReference>
<dbReference type="Gene3D" id="1.10.8.60">
    <property type="match status" value="1"/>
</dbReference>
<keyword evidence="5" id="KW-0804">Transcription</keyword>
<evidence type="ECO:0000256" key="5">
    <source>
        <dbReference type="ARBA" id="ARBA00023163"/>
    </source>
</evidence>
<dbReference type="SUPFAM" id="SSF46689">
    <property type="entry name" value="Homeodomain-like"/>
    <property type="match status" value="1"/>
</dbReference>
<comment type="caution">
    <text evidence="9">The sequence shown here is derived from an EMBL/GenBank/DDBJ whole genome shotgun (WGS) entry which is preliminary data.</text>
</comment>
<dbReference type="SUPFAM" id="SSF52540">
    <property type="entry name" value="P-loop containing nucleoside triphosphate hydrolases"/>
    <property type="match status" value="1"/>
</dbReference>
<dbReference type="SMART" id="SM00448">
    <property type="entry name" value="REC"/>
    <property type="match status" value="1"/>
</dbReference>
<dbReference type="Pfam" id="PF00072">
    <property type="entry name" value="Response_reg"/>
    <property type="match status" value="1"/>
</dbReference>
<dbReference type="CDD" id="cd00156">
    <property type="entry name" value="REC"/>
    <property type="match status" value="1"/>
</dbReference>
<keyword evidence="6" id="KW-0597">Phosphoprotein</keyword>
<organism evidence="9 10">
    <name type="scientific">Eiseniibacteriota bacterium</name>
    <dbReference type="NCBI Taxonomy" id="2212470"/>
    <lineage>
        <taxon>Bacteria</taxon>
        <taxon>Candidatus Eiseniibacteriota</taxon>
    </lineage>
</organism>
<sequence length="477" mass="53975">MKATVLVIDDDETIRHFLPRELKAEGYQVLTADSGKAGLQLLEKEPADLVLLDIRLPDLTGIQVLERIRAQWPDQIVVMLTGEPDHETAVQAMRLGARDYLTKGKPIREELLLVLDRELSAQRLGREVQHHREQKSQKFSRDFVRGQSTSMQQVYTVVEQVAQSDSTSVLIEGESGTGKELIAHWIHELSARRDKPMLEVNCAAIPRELLESELFGHEKGAFTDARQQKQGLLELANGGTLFLDEVGEMSLTIQVKVLRVLERMTFKRVGGTKDITVSVRVISATNQNLETMVREQRFREDLFYRLKVVPIRVPPLRERREDILPLARHFLAQFNRLFGKSFSMIDSGAEQILLSYPWPGNIRELRNLFERIVLLSQGDRIVMQHLTAAIAPAPTSVRADSSLSTLRSVLEAGQIPEGGFDLEGTLGRIERDIIQRALDRSGGNQSRTANLLQMKRDKLRYRMKLYGFQDTPAADVG</sequence>
<evidence type="ECO:0000256" key="2">
    <source>
        <dbReference type="ARBA" id="ARBA00022840"/>
    </source>
</evidence>
<dbReference type="GO" id="GO:0005524">
    <property type="term" value="F:ATP binding"/>
    <property type="evidence" value="ECO:0007669"/>
    <property type="project" value="UniProtKB-KW"/>
</dbReference>
<dbReference type="GO" id="GO:0006355">
    <property type="term" value="P:regulation of DNA-templated transcription"/>
    <property type="evidence" value="ECO:0007669"/>
    <property type="project" value="InterPro"/>
</dbReference>
<evidence type="ECO:0000259" key="8">
    <source>
        <dbReference type="PROSITE" id="PS50110"/>
    </source>
</evidence>
<dbReference type="Proteomes" id="UP000317366">
    <property type="component" value="Unassembled WGS sequence"/>
</dbReference>
<dbReference type="PROSITE" id="PS00675">
    <property type="entry name" value="SIGMA54_INTERACT_1"/>
    <property type="match status" value="1"/>
</dbReference>
<dbReference type="InterPro" id="IPR002197">
    <property type="entry name" value="HTH_Fis"/>
</dbReference>
<dbReference type="InterPro" id="IPR058031">
    <property type="entry name" value="AAA_lid_NorR"/>
</dbReference>
<dbReference type="PRINTS" id="PR01590">
    <property type="entry name" value="HTHFIS"/>
</dbReference>
<keyword evidence="1" id="KW-0547">Nucleotide-binding</keyword>
<proteinExistence type="predicted"/>
<dbReference type="Pfam" id="PF02954">
    <property type="entry name" value="HTH_8"/>
    <property type="match status" value="1"/>
</dbReference>
<dbReference type="InterPro" id="IPR001789">
    <property type="entry name" value="Sig_transdc_resp-reg_receiver"/>
</dbReference>
<dbReference type="FunFam" id="3.40.50.300:FF:000006">
    <property type="entry name" value="DNA-binding transcriptional regulator NtrC"/>
    <property type="match status" value="1"/>
</dbReference>
<feature type="domain" description="Sigma-54 factor interaction" evidence="7">
    <location>
        <begin position="144"/>
        <end position="374"/>
    </location>
</feature>
<keyword evidence="3" id="KW-0805">Transcription regulation</keyword>
<dbReference type="Pfam" id="PF25601">
    <property type="entry name" value="AAA_lid_14"/>
    <property type="match status" value="1"/>
</dbReference>
<evidence type="ECO:0000259" key="7">
    <source>
        <dbReference type="PROSITE" id="PS50045"/>
    </source>
</evidence>
<name>A0A538TT93_UNCEI</name>
<dbReference type="PANTHER" id="PTHR32071">
    <property type="entry name" value="TRANSCRIPTIONAL REGULATORY PROTEIN"/>
    <property type="match status" value="1"/>
</dbReference>
<dbReference type="InterPro" id="IPR027417">
    <property type="entry name" value="P-loop_NTPase"/>
</dbReference>
<dbReference type="AlphaFoldDB" id="A0A538TT93"/>
<dbReference type="PROSITE" id="PS00676">
    <property type="entry name" value="SIGMA54_INTERACT_2"/>
    <property type="match status" value="1"/>
</dbReference>
<dbReference type="EMBL" id="VBOX01000006">
    <property type="protein sequence ID" value="TMQ66815.1"/>
    <property type="molecule type" value="Genomic_DNA"/>
</dbReference>
<feature type="modified residue" description="4-aspartylphosphate" evidence="6">
    <location>
        <position position="53"/>
    </location>
</feature>
<dbReference type="PROSITE" id="PS50110">
    <property type="entry name" value="RESPONSE_REGULATORY"/>
    <property type="match status" value="1"/>
</dbReference>
<dbReference type="CDD" id="cd00009">
    <property type="entry name" value="AAA"/>
    <property type="match status" value="1"/>
</dbReference>
<dbReference type="Gene3D" id="1.10.10.60">
    <property type="entry name" value="Homeodomain-like"/>
    <property type="match status" value="1"/>
</dbReference>
<dbReference type="InterPro" id="IPR025944">
    <property type="entry name" value="Sigma_54_int_dom_CS"/>
</dbReference>
<dbReference type="InterPro" id="IPR002078">
    <property type="entry name" value="Sigma_54_int"/>
</dbReference>
<dbReference type="Gene3D" id="3.40.50.300">
    <property type="entry name" value="P-loop containing nucleotide triphosphate hydrolases"/>
    <property type="match status" value="1"/>
</dbReference>
<dbReference type="InterPro" id="IPR011006">
    <property type="entry name" value="CheY-like_superfamily"/>
</dbReference>
<reference evidence="9 10" key="1">
    <citation type="journal article" date="2019" name="Nat. Microbiol.">
        <title>Mediterranean grassland soil C-N compound turnover is dependent on rainfall and depth, and is mediated by genomically divergent microorganisms.</title>
        <authorList>
            <person name="Diamond S."/>
            <person name="Andeer P.F."/>
            <person name="Li Z."/>
            <person name="Crits-Christoph A."/>
            <person name="Burstein D."/>
            <person name="Anantharaman K."/>
            <person name="Lane K.R."/>
            <person name="Thomas B.C."/>
            <person name="Pan C."/>
            <person name="Northen T.R."/>
            <person name="Banfield J.F."/>
        </authorList>
    </citation>
    <scope>NUCLEOTIDE SEQUENCE [LARGE SCALE GENOMIC DNA]</scope>
    <source>
        <strain evidence="9">WS_7</strain>
    </source>
</reference>
<dbReference type="PROSITE" id="PS00688">
    <property type="entry name" value="SIGMA54_INTERACT_3"/>
    <property type="match status" value="1"/>
</dbReference>
<evidence type="ECO:0000256" key="1">
    <source>
        <dbReference type="ARBA" id="ARBA00022741"/>
    </source>
</evidence>
<dbReference type="SMART" id="SM00382">
    <property type="entry name" value="AAA"/>
    <property type="match status" value="1"/>
</dbReference>
<accession>A0A538TT93</accession>
<dbReference type="GO" id="GO:0043565">
    <property type="term" value="F:sequence-specific DNA binding"/>
    <property type="evidence" value="ECO:0007669"/>
    <property type="project" value="InterPro"/>
</dbReference>
<evidence type="ECO:0000256" key="3">
    <source>
        <dbReference type="ARBA" id="ARBA00023015"/>
    </source>
</evidence>
<evidence type="ECO:0000256" key="4">
    <source>
        <dbReference type="ARBA" id="ARBA00023125"/>
    </source>
</evidence>
<protein>
    <submittedName>
        <fullName evidence="9">Sigma-54-dependent Fis family transcriptional regulator</fullName>
    </submittedName>
</protein>
<dbReference type="InterPro" id="IPR025662">
    <property type="entry name" value="Sigma_54_int_dom_ATP-bd_1"/>
</dbReference>
<dbReference type="InterPro" id="IPR025943">
    <property type="entry name" value="Sigma_54_int_dom_ATP-bd_2"/>
</dbReference>
<keyword evidence="4" id="KW-0238">DNA-binding</keyword>
<feature type="domain" description="Response regulatory" evidence="8">
    <location>
        <begin position="4"/>
        <end position="118"/>
    </location>
</feature>
<evidence type="ECO:0000313" key="9">
    <source>
        <dbReference type="EMBL" id="TMQ66815.1"/>
    </source>
</evidence>